<organism evidence="4 5">
    <name type="scientific">Chlamydomonas reinhardtii</name>
    <name type="common">Chlamydomonas smithii</name>
    <dbReference type="NCBI Taxonomy" id="3055"/>
    <lineage>
        <taxon>Eukaryota</taxon>
        <taxon>Viridiplantae</taxon>
        <taxon>Chlorophyta</taxon>
        <taxon>core chlorophytes</taxon>
        <taxon>Chlorophyceae</taxon>
        <taxon>CS clade</taxon>
        <taxon>Chlamydomonadales</taxon>
        <taxon>Chlamydomonadaceae</taxon>
        <taxon>Chlamydomonas</taxon>
    </lineage>
</organism>
<dbReference type="KEGG" id="cre:CHLRE_02g111300v5"/>
<evidence type="ECO:0000256" key="1">
    <source>
        <dbReference type="SAM" id="Coils"/>
    </source>
</evidence>
<evidence type="ECO:0000313" key="5">
    <source>
        <dbReference type="Proteomes" id="UP000006906"/>
    </source>
</evidence>
<dbReference type="GeneID" id="5725477"/>
<dbReference type="InterPro" id="IPR003615">
    <property type="entry name" value="HNH_nuc"/>
</dbReference>
<dbReference type="Pfam" id="PF13391">
    <property type="entry name" value="HNH_2"/>
    <property type="match status" value="1"/>
</dbReference>
<dbReference type="HOGENOM" id="CLU_063968_0_0_1"/>
<feature type="coiled-coil region" evidence="1">
    <location>
        <begin position="111"/>
        <end position="138"/>
    </location>
</feature>
<dbReference type="EMBL" id="CM008963">
    <property type="protein sequence ID" value="PNW87159.1"/>
    <property type="molecule type" value="Genomic_DNA"/>
</dbReference>
<dbReference type="OrthoDB" id="5386595at2759"/>
<dbReference type="InParanoid" id="A8I392"/>
<dbReference type="AlphaFoldDB" id="A8I392"/>
<feature type="region of interest" description="Disordered" evidence="2">
    <location>
        <begin position="1"/>
        <end position="26"/>
    </location>
</feature>
<dbReference type="ProMEX" id="A8I392"/>
<proteinExistence type="predicted"/>
<evidence type="ECO:0000259" key="3">
    <source>
        <dbReference type="Pfam" id="PF13391"/>
    </source>
</evidence>
<keyword evidence="1" id="KW-0175">Coiled coil</keyword>
<protein>
    <recommendedName>
        <fullName evidence="3">HNH nuclease domain-containing protein</fullName>
    </recommendedName>
</protein>
<keyword evidence="5" id="KW-1185">Reference proteome</keyword>
<dbReference type="STRING" id="3055.A8I392"/>
<evidence type="ECO:0000313" key="4">
    <source>
        <dbReference type="EMBL" id="PNW87159.1"/>
    </source>
</evidence>
<reference evidence="4 5" key="1">
    <citation type="journal article" date="2007" name="Science">
        <title>The Chlamydomonas genome reveals the evolution of key animal and plant functions.</title>
        <authorList>
            <person name="Merchant S.S."/>
            <person name="Prochnik S.E."/>
            <person name="Vallon O."/>
            <person name="Harris E.H."/>
            <person name="Karpowicz S.J."/>
            <person name="Witman G.B."/>
            <person name="Terry A."/>
            <person name="Salamov A."/>
            <person name="Fritz-Laylin L.K."/>
            <person name="Marechal-Drouard L."/>
            <person name="Marshall W.F."/>
            <person name="Qu L.H."/>
            <person name="Nelson D.R."/>
            <person name="Sanderfoot A.A."/>
            <person name="Spalding M.H."/>
            <person name="Kapitonov V.V."/>
            <person name="Ren Q."/>
            <person name="Ferris P."/>
            <person name="Lindquist E."/>
            <person name="Shapiro H."/>
            <person name="Lucas S.M."/>
            <person name="Grimwood J."/>
            <person name="Schmutz J."/>
            <person name="Cardol P."/>
            <person name="Cerutti H."/>
            <person name="Chanfreau G."/>
            <person name="Chen C.L."/>
            <person name="Cognat V."/>
            <person name="Croft M.T."/>
            <person name="Dent R."/>
            <person name="Dutcher S."/>
            <person name="Fernandez E."/>
            <person name="Fukuzawa H."/>
            <person name="Gonzalez-Ballester D."/>
            <person name="Gonzalez-Halphen D."/>
            <person name="Hallmann A."/>
            <person name="Hanikenne M."/>
            <person name="Hippler M."/>
            <person name="Inwood W."/>
            <person name="Jabbari K."/>
            <person name="Kalanon M."/>
            <person name="Kuras R."/>
            <person name="Lefebvre P.A."/>
            <person name="Lemaire S.D."/>
            <person name="Lobanov A.V."/>
            <person name="Lohr M."/>
            <person name="Manuell A."/>
            <person name="Meier I."/>
            <person name="Mets L."/>
            <person name="Mittag M."/>
            <person name="Mittelmeier T."/>
            <person name="Moroney J.V."/>
            <person name="Moseley J."/>
            <person name="Napoli C."/>
            <person name="Nedelcu A.M."/>
            <person name="Niyogi K."/>
            <person name="Novoselov S.V."/>
            <person name="Paulsen I.T."/>
            <person name="Pazour G."/>
            <person name="Purton S."/>
            <person name="Ral J.P."/>
            <person name="Riano-Pachon D.M."/>
            <person name="Riekhof W."/>
            <person name="Rymarquis L."/>
            <person name="Schroda M."/>
            <person name="Stern D."/>
            <person name="Umen J."/>
            <person name="Willows R."/>
            <person name="Wilson N."/>
            <person name="Zimmer S.L."/>
            <person name="Allmer J."/>
            <person name="Balk J."/>
            <person name="Bisova K."/>
            <person name="Chen C.J."/>
            <person name="Elias M."/>
            <person name="Gendler K."/>
            <person name="Hauser C."/>
            <person name="Lamb M.R."/>
            <person name="Ledford H."/>
            <person name="Long J.C."/>
            <person name="Minagawa J."/>
            <person name="Page M.D."/>
            <person name="Pan J."/>
            <person name="Pootakham W."/>
            <person name="Roje S."/>
            <person name="Rose A."/>
            <person name="Stahlberg E."/>
            <person name="Terauchi A.M."/>
            <person name="Yang P."/>
            <person name="Ball S."/>
            <person name="Bowler C."/>
            <person name="Dieckmann C.L."/>
            <person name="Gladyshev V.N."/>
            <person name="Green P."/>
            <person name="Jorgensen R."/>
            <person name="Mayfield S."/>
            <person name="Mueller-Roeber B."/>
            <person name="Rajamani S."/>
            <person name="Sayre R.T."/>
            <person name="Brokstein P."/>
            <person name="Dubchak I."/>
            <person name="Goodstein D."/>
            <person name="Hornick L."/>
            <person name="Huang Y.W."/>
            <person name="Jhaveri J."/>
            <person name="Luo Y."/>
            <person name="Martinez D."/>
            <person name="Ngau W.C."/>
            <person name="Otillar B."/>
            <person name="Poliakov A."/>
            <person name="Porter A."/>
            <person name="Szajkowski L."/>
            <person name="Werner G."/>
            <person name="Zhou K."/>
            <person name="Grigoriev I.V."/>
            <person name="Rokhsar D.S."/>
            <person name="Grossman A.R."/>
        </authorList>
    </citation>
    <scope>NUCLEOTIDE SEQUENCE [LARGE SCALE GENOMIC DNA]</scope>
    <source>
        <strain evidence="5">CC-503</strain>
    </source>
</reference>
<dbReference type="PaxDb" id="3055-EDP07392"/>
<evidence type="ECO:0000256" key="2">
    <source>
        <dbReference type="SAM" id="MobiDB-lite"/>
    </source>
</evidence>
<dbReference type="Proteomes" id="UP000006906">
    <property type="component" value="Chromosome 2"/>
</dbReference>
<dbReference type="RefSeq" id="XP_042927523.1">
    <property type="nucleotide sequence ID" value="XM_043059888.1"/>
</dbReference>
<feature type="compositionally biased region" description="Basic and acidic residues" evidence="2">
    <location>
        <begin position="15"/>
        <end position="26"/>
    </location>
</feature>
<name>A8I392_CHLRE</name>
<gene>
    <name evidence="4" type="ORF">CHLRE_02g111300v5</name>
</gene>
<feature type="domain" description="HNH nuclease" evidence="3">
    <location>
        <begin position="184"/>
        <end position="243"/>
    </location>
</feature>
<sequence>MAVSHPLLSPQGPWQKEEGEKVEEGEKLQQELNDIGAEIARVSAQAESAKDAEDKRYFREKELMLRKKELMLLEARGSLPAAAGAAAGQGTAQAGAATGLGVGSAPGDVVLERLEQLKLELGEQAKQLKLELGEIREEIRDQSQFVRVLMQGEFTATSSKDSTPYRENAFRYYGYSASPKTVQCMVTGEHMPIASIKAGHIFRQGWNRGFLPLLGVTSVHDPRNIILVRTEVETAFDRFELAIIPQNENGVECYQIYVLKESLLLNPREQFIGTGDTAKSDTHKWKDVHTKYLHVAGDNLPARRLLAFHAHHAIKHAVSAGWQKPGEVIVSQAGWVSPGYDRELMRKYLEGAVTSEGLLIAASEDNQSQ</sequence>
<dbReference type="Gramene" id="PNW87159">
    <property type="protein sequence ID" value="PNW87159"/>
    <property type="gene ID" value="CHLRE_02g111300v5"/>
</dbReference>
<accession>A8I392</accession>
<dbReference type="ExpressionAtlas" id="A8I392">
    <property type="expression patterns" value="baseline"/>
</dbReference>